<keyword evidence="1" id="KW-0732">Signal</keyword>
<feature type="chain" id="PRO_5045961475" description="Lipoprotein" evidence="1">
    <location>
        <begin position="27"/>
        <end position="412"/>
    </location>
</feature>
<evidence type="ECO:0000313" key="2">
    <source>
        <dbReference type="EMBL" id="MDX2295627.1"/>
    </source>
</evidence>
<evidence type="ECO:0000313" key="3">
    <source>
        <dbReference type="Proteomes" id="UP001278571"/>
    </source>
</evidence>
<dbReference type="PROSITE" id="PS51257">
    <property type="entry name" value="PROKAR_LIPOPROTEIN"/>
    <property type="match status" value="1"/>
</dbReference>
<organism evidence="2 3">
    <name type="scientific">Streptomyces roseolus</name>
    <dbReference type="NCBI Taxonomy" id="67358"/>
    <lineage>
        <taxon>Bacteria</taxon>
        <taxon>Bacillati</taxon>
        <taxon>Actinomycetota</taxon>
        <taxon>Actinomycetes</taxon>
        <taxon>Kitasatosporales</taxon>
        <taxon>Streptomycetaceae</taxon>
        <taxon>Streptomyces</taxon>
    </lineage>
</organism>
<keyword evidence="3" id="KW-1185">Reference proteome</keyword>
<comment type="caution">
    <text evidence="2">The sequence shown here is derived from an EMBL/GenBank/DDBJ whole genome shotgun (WGS) entry which is preliminary data.</text>
</comment>
<proteinExistence type="predicted"/>
<feature type="signal peptide" evidence="1">
    <location>
        <begin position="1"/>
        <end position="26"/>
    </location>
</feature>
<accession>A0ABU4KCX0</accession>
<dbReference type="Gene3D" id="2.50.20.20">
    <property type="match status" value="1"/>
</dbReference>
<evidence type="ECO:0008006" key="4">
    <source>
        <dbReference type="Google" id="ProtNLM"/>
    </source>
</evidence>
<dbReference type="EMBL" id="JAWJZF010000448">
    <property type="protein sequence ID" value="MDX2295627.1"/>
    <property type="molecule type" value="Genomic_DNA"/>
</dbReference>
<dbReference type="Proteomes" id="UP001278571">
    <property type="component" value="Unassembled WGS sequence"/>
</dbReference>
<reference evidence="2 3" key="1">
    <citation type="submission" date="2023-10" db="EMBL/GenBank/DDBJ databases">
        <authorList>
            <person name="Wang X.X."/>
        </authorList>
    </citation>
    <scope>NUCLEOTIDE SEQUENCE [LARGE SCALE GENOMIC DNA]</scope>
    <source>
        <strain evidence="2 3">NBRC 12816</strain>
    </source>
</reference>
<dbReference type="RefSeq" id="WP_319011825.1">
    <property type="nucleotide sequence ID" value="NZ_JAWJZF010000448.1"/>
</dbReference>
<evidence type="ECO:0000256" key="1">
    <source>
        <dbReference type="SAM" id="SignalP"/>
    </source>
</evidence>
<gene>
    <name evidence="2" type="ORF">R2363_26080</name>
</gene>
<sequence length="412" mass="43264">MRTRTSRAAAAAVLLPLLAAAVGCQATGTEAPAAEAPKPTGKPVYEERLADQLNAASRATAATGSARFTATLAYGSAEGTAVETTAGVLDYAKDSARVKRSYVVPRGFPEDTATELGLPSGSRDSQVFAVEKNDVSYRTARGTWLRYDASGSKEFTDGAGEILSLAGESEPWGGTLADVVRHADPERAPETGADGRRTYRVEVYTRSLLDLLPAAVGYASRDAKTPGEVPVTVVLDKDGRLLSAEADYAPLLRGLRGAGVLRGVTSLRATYTLAGHGGQTVPGIPSGERTDDAERVTAALGEVKPGACASTDTGLGSQDLVRPVPCGKEADLRVFAVKRVDETFRNKDPQGLGRALAAERCREDFRTVPAAWTRDARPAGTYQVGGQETVSYGYTGPEASVSGDFVCYVTLR</sequence>
<name>A0ABU4KCX0_9ACTN</name>
<protein>
    <recommendedName>
        <fullName evidence="4">Lipoprotein</fullName>
    </recommendedName>
</protein>